<evidence type="ECO:0000256" key="7">
    <source>
        <dbReference type="ARBA" id="ARBA00022833"/>
    </source>
</evidence>
<dbReference type="EC" id="2.3.1.286" evidence="4"/>
<evidence type="ECO:0000256" key="1">
    <source>
        <dbReference type="ARBA" id="ARBA00001947"/>
    </source>
</evidence>
<dbReference type="InterPro" id="IPR050134">
    <property type="entry name" value="NAD-dep_sirtuin_deacylases"/>
</dbReference>
<dbReference type="InterPro" id="IPR026590">
    <property type="entry name" value="Ssirtuin_cat_dom"/>
</dbReference>
<dbReference type="InterPro" id="IPR026591">
    <property type="entry name" value="Sirtuin_cat_small_dom_sf"/>
</dbReference>
<feature type="region of interest" description="Disordered" evidence="11">
    <location>
        <begin position="473"/>
        <end position="500"/>
    </location>
</feature>
<dbReference type="GO" id="GO:0003714">
    <property type="term" value="F:transcription corepressor activity"/>
    <property type="evidence" value="ECO:0007669"/>
    <property type="project" value="TreeGrafter"/>
</dbReference>
<evidence type="ECO:0000256" key="3">
    <source>
        <dbReference type="ARBA" id="ARBA00006924"/>
    </source>
</evidence>
<dbReference type="EMBL" id="AJVK01028243">
    <property type="status" value="NOT_ANNOTATED_CDS"/>
    <property type="molecule type" value="Genomic_DNA"/>
</dbReference>
<dbReference type="PANTHER" id="PTHR11085">
    <property type="entry name" value="NAD-DEPENDENT PROTEIN DEACYLASE SIRTUIN-5, MITOCHONDRIAL-RELATED"/>
    <property type="match status" value="1"/>
</dbReference>
<dbReference type="InterPro" id="IPR029035">
    <property type="entry name" value="DHS-like_NAD/FAD-binding_dom"/>
</dbReference>
<feature type="active site" description="Proton acceptor" evidence="10">
    <location>
        <position position="243"/>
    </location>
</feature>
<keyword evidence="14" id="KW-1185">Reference proteome</keyword>
<sequence>GTQCERENSEERLKLNDDSKRLSSGVDSSSSSTDSSSDSDTDTSESDSQLSSMSDILQMALDPTSATWIQSQLLSGISPRVILDALMAGGNGTSLPEGLLWYIISFLAQATAKRHKLPHINTVDDTVRLLKHSQRILVLTGAGVSVSCGIPDFRSRDGIYRRLAVDFPDLAEPQAMFDISYFSRDPRPFYRFARDIYPGQFRPSPCHRFIRRLEECGRLLRNYTQNIDTLERLAGIERVIECHGSFGTASCTRCGNRVDASAIADDIRAQRIPMCAICQPDRESMSAAMAELPEGLVQAGIMKPDIVFFGEGLPTAFHDAIMADRDACDLLIVIGSSLKVHLHFKHLKKTKGVPQILINREPLPHMRFDVELLGDSDVIIDHLCNELGGEWRDICWREQKLCEITGTYTCNTPKFSPSGDTLDGPPDGKATLAAPSCLRDDSGIGESSNSMEDSGVFCRVGSSTYLFPGAEYQRPQVATKRTNDECHEENDLEAPKKQRL</sequence>
<dbReference type="GO" id="GO:0033553">
    <property type="term" value="C:rDNA heterochromatin"/>
    <property type="evidence" value="ECO:0007669"/>
    <property type="project" value="TreeGrafter"/>
</dbReference>
<protein>
    <recommendedName>
        <fullName evidence="4">protein acetyllysine N-acetyltransferase</fullName>
        <ecNumber evidence="4">2.3.1.286</ecNumber>
    </recommendedName>
</protein>
<keyword evidence="8" id="KW-0520">NAD</keyword>
<feature type="domain" description="Deacetylase sirtuin-type" evidence="12">
    <location>
        <begin position="116"/>
        <end position="390"/>
    </location>
</feature>
<feature type="region of interest" description="Disordered" evidence="11">
    <location>
        <begin position="1"/>
        <end position="51"/>
    </location>
</feature>
<dbReference type="SUPFAM" id="SSF52467">
    <property type="entry name" value="DHS-like NAD/FAD-binding domain"/>
    <property type="match status" value="1"/>
</dbReference>
<dbReference type="Gene3D" id="3.30.1600.10">
    <property type="entry name" value="SIR2/SIRT2 'Small Domain"/>
    <property type="match status" value="1"/>
</dbReference>
<dbReference type="EMBL" id="AJVK01028242">
    <property type="status" value="NOT_ANNOTATED_CDS"/>
    <property type="molecule type" value="Genomic_DNA"/>
</dbReference>
<dbReference type="InterPro" id="IPR003000">
    <property type="entry name" value="Sirtuin"/>
</dbReference>
<keyword evidence="5" id="KW-0808">Transferase</keyword>
<dbReference type="PANTHER" id="PTHR11085:SF9">
    <property type="entry name" value="NAD-DEPENDENT PROTEIN DEACETYLASE SIRTUIN-1"/>
    <property type="match status" value="1"/>
</dbReference>
<evidence type="ECO:0000256" key="11">
    <source>
        <dbReference type="SAM" id="MobiDB-lite"/>
    </source>
</evidence>
<dbReference type="EnsemblMetazoa" id="PPAI004282-RA">
    <property type="protein sequence ID" value="PPAI004282-PA"/>
    <property type="gene ID" value="PPAI004282"/>
</dbReference>
<feature type="binding site" evidence="10">
    <location>
        <position position="251"/>
    </location>
    <ligand>
        <name>Zn(2+)</name>
        <dbReference type="ChEBI" id="CHEBI:29105"/>
    </ligand>
</feature>
<comment type="cofactor">
    <cofactor evidence="1">
        <name>Zn(2+)</name>
        <dbReference type="ChEBI" id="CHEBI:29105"/>
    </cofactor>
</comment>
<dbReference type="VEuPathDB" id="VectorBase:PPAPM1_000926"/>
<dbReference type="GO" id="GO:0046872">
    <property type="term" value="F:metal ion binding"/>
    <property type="evidence" value="ECO:0007669"/>
    <property type="project" value="UniProtKB-KW"/>
</dbReference>
<evidence type="ECO:0000256" key="4">
    <source>
        <dbReference type="ARBA" id="ARBA00012928"/>
    </source>
</evidence>
<evidence type="ECO:0000256" key="6">
    <source>
        <dbReference type="ARBA" id="ARBA00022723"/>
    </source>
</evidence>
<keyword evidence="7 10" id="KW-0862">Zinc</keyword>
<evidence type="ECO:0000256" key="9">
    <source>
        <dbReference type="ARBA" id="ARBA00023242"/>
    </source>
</evidence>
<accession>A0A1B0D9H0</accession>
<evidence type="ECO:0000256" key="10">
    <source>
        <dbReference type="PROSITE-ProRule" id="PRU00236"/>
    </source>
</evidence>
<organism evidence="13 14">
    <name type="scientific">Phlebotomus papatasi</name>
    <name type="common">Sandfly</name>
    <dbReference type="NCBI Taxonomy" id="29031"/>
    <lineage>
        <taxon>Eukaryota</taxon>
        <taxon>Metazoa</taxon>
        <taxon>Ecdysozoa</taxon>
        <taxon>Arthropoda</taxon>
        <taxon>Hexapoda</taxon>
        <taxon>Insecta</taxon>
        <taxon>Pterygota</taxon>
        <taxon>Neoptera</taxon>
        <taxon>Endopterygota</taxon>
        <taxon>Diptera</taxon>
        <taxon>Nematocera</taxon>
        <taxon>Psychodoidea</taxon>
        <taxon>Psychodidae</taxon>
        <taxon>Phlebotomus</taxon>
        <taxon>Phlebotomus</taxon>
    </lineage>
</organism>
<dbReference type="AlphaFoldDB" id="A0A1B0D9H0"/>
<dbReference type="FunFam" id="3.30.1600.10:FF:000013">
    <property type="entry name" value="NAD-dependent protein deacetylase sirtuin-1"/>
    <property type="match status" value="1"/>
</dbReference>
<dbReference type="Pfam" id="PF02146">
    <property type="entry name" value="SIR2"/>
    <property type="match status" value="1"/>
</dbReference>
<dbReference type="Gene3D" id="3.40.50.1220">
    <property type="entry name" value="TPP-binding domain"/>
    <property type="match status" value="1"/>
</dbReference>
<keyword evidence="9" id="KW-0539">Nucleus</keyword>
<proteinExistence type="inferred from homology"/>
<comment type="similarity">
    <text evidence="3">Belongs to the sirtuin family. Class I subfamily.</text>
</comment>
<dbReference type="PROSITE" id="PS50305">
    <property type="entry name" value="SIRTUIN"/>
    <property type="match status" value="1"/>
</dbReference>
<dbReference type="GO" id="GO:0017136">
    <property type="term" value="F:histone deacetylase activity, NAD-dependent"/>
    <property type="evidence" value="ECO:0007669"/>
    <property type="project" value="TreeGrafter"/>
</dbReference>
<feature type="compositionally biased region" description="Basic and acidic residues" evidence="11">
    <location>
        <begin position="1"/>
        <end position="21"/>
    </location>
</feature>
<dbReference type="EMBL" id="AJVK01028241">
    <property type="status" value="NOT_ANNOTATED_CDS"/>
    <property type="molecule type" value="Genomic_DNA"/>
</dbReference>
<feature type="binding site" evidence="10">
    <location>
        <position position="254"/>
    </location>
    <ligand>
        <name>Zn(2+)</name>
        <dbReference type="ChEBI" id="CHEBI:29105"/>
    </ligand>
</feature>
<feature type="compositionally biased region" description="Low complexity" evidence="11">
    <location>
        <begin position="22"/>
        <end position="36"/>
    </location>
</feature>
<dbReference type="GO" id="GO:0005637">
    <property type="term" value="C:nuclear inner membrane"/>
    <property type="evidence" value="ECO:0007669"/>
    <property type="project" value="TreeGrafter"/>
</dbReference>
<evidence type="ECO:0000313" key="14">
    <source>
        <dbReference type="Proteomes" id="UP000092462"/>
    </source>
</evidence>
<keyword evidence="6 10" id="KW-0479">Metal-binding</keyword>
<evidence type="ECO:0000256" key="8">
    <source>
        <dbReference type="ARBA" id="ARBA00023027"/>
    </source>
</evidence>
<dbReference type="VEuPathDB" id="VectorBase:PPAI004282"/>
<evidence type="ECO:0000256" key="2">
    <source>
        <dbReference type="ARBA" id="ARBA00004123"/>
    </source>
</evidence>
<dbReference type="GO" id="GO:0070403">
    <property type="term" value="F:NAD+ binding"/>
    <property type="evidence" value="ECO:0007669"/>
    <property type="project" value="InterPro"/>
</dbReference>
<dbReference type="Proteomes" id="UP000092462">
    <property type="component" value="Unassembled WGS sequence"/>
</dbReference>
<dbReference type="GO" id="GO:0002039">
    <property type="term" value="F:p53 binding"/>
    <property type="evidence" value="ECO:0007669"/>
    <property type="project" value="TreeGrafter"/>
</dbReference>
<name>A0A1B0D9H0_PHLPP</name>
<dbReference type="GO" id="GO:0005654">
    <property type="term" value="C:nucleoplasm"/>
    <property type="evidence" value="ECO:0007669"/>
    <property type="project" value="TreeGrafter"/>
</dbReference>
<comment type="subcellular location">
    <subcellularLocation>
        <location evidence="2">Nucleus</location>
    </subcellularLocation>
</comment>
<reference evidence="13" key="1">
    <citation type="submission" date="2022-08" db="UniProtKB">
        <authorList>
            <consortium name="EnsemblMetazoa"/>
        </authorList>
    </citation>
    <scope>IDENTIFICATION</scope>
    <source>
        <strain evidence="13">Israel</strain>
    </source>
</reference>
<evidence type="ECO:0000256" key="5">
    <source>
        <dbReference type="ARBA" id="ARBA00022679"/>
    </source>
</evidence>
<feature type="binding site" evidence="10">
    <location>
        <position position="275"/>
    </location>
    <ligand>
        <name>Zn(2+)</name>
        <dbReference type="ChEBI" id="CHEBI:29105"/>
    </ligand>
</feature>
<evidence type="ECO:0000313" key="13">
    <source>
        <dbReference type="EnsemblMetazoa" id="PPAI004282-PA"/>
    </source>
</evidence>
<evidence type="ECO:0000259" key="12">
    <source>
        <dbReference type="PROSITE" id="PS50305"/>
    </source>
</evidence>
<feature type="binding site" evidence="10">
    <location>
        <position position="278"/>
    </location>
    <ligand>
        <name>Zn(2+)</name>
        <dbReference type="ChEBI" id="CHEBI:29105"/>
    </ligand>
</feature>